<feature type="compositionally biased region" description="Low complexity" evidence="1">
    <location>
        <begin position="38"/>
        <end position="47"/>
    </location>
</feature>
<organism evidence="2 3">
    <name type="scientific">Auricularia subglabra (strain TFB-10046 / SS5)</name>
    <name type="common">White-rot fungus</name>
    <name type="synonym">Auricularia delicata (strain TFB10046)</name>
    <dbReference type="NCBI Taxonomy" id="717982"/>
    <lineage>
        <taxon>Eukaryota</taxon>
        <taxon>Fungi</taxon>
        <taxon>Dikarya</taxon>
        <taxon>Basidiomycota</taxon>
        <taxon>Agaricomycotina</taxon>
        <taxon>Agaricomycetes</taxon>
        <taxon>Auriculariales</taxon>
        <taxon>Auriculariaceae</taxon>
        <taxon>Auricularia</taxon>
    </lineage>
</organism>
<dbReference type="AlphaFoldDB" id="J0WP86"/>
<evidence type="ECO:0000256" key="1">
    <source>
        <dbReference type="SAM" id="MobiDB-lite"/>
    </source>
</evidence>
<gene>
    <name evidence="2" type="ORF">AURDEDRAFT_131283</name>
</gene>
<sequence>MAAGAATRAKSSIHQPPSPLIPNAHVARMTSPSHESDPASPASSRPSNRWQQLRALADLSVVVAEGLSLQHQIKDVLHESGFSSKLQPASRVPRAYAPDDLGEQSDVESELDERDAEYDPGPSRADRRALANMTVAIGLRPPSGKRAPRALNVPSTRVCHGERAAATTNGPPNTGKPKKTKGKKKRNGRSSPRSPSPRQRSRTPEDGCSPPPTRLVPLPLPLADEGPAAHKRPRRGMGRRRQPRANLNPAQKLAAKAEDKQRRKRSRLSRLHAILMSAETTQRRMRSQTAQAAKDRRLAAPRMIALLKAAVTVRADIPIERMFHGSSYFSNTYYVRSAEIGHSSADTEPAQPLLHPECNEEVRRLVQDQGYLYVANDLDCPQMCLDKNRRPFAIKPRQPQGPWYRQSIARVESLLTELRGKLKLQSNSPNVSHTRGQFPRFTFGASHGGGQERPTRIAPDWSKHNERLIEAFLADPDVIAVIQHIESAYCMGPRY</sequence>
<feature type="region of interest" description="Disordered" evidence="1">
    <location>
        <begin position="1"/>
        <end position="49"/>
    </location>
</feature>
<feature type="compositionally biased region" description="Basic residues" evidence="1">
    <location>
        <begin position="176"/>
        <end position="188"/>
    </location>
</feature>
<proteinExistence type="predicted"/>
<dbReference type="Proteomes" id="UP000006514">
    <property type="component" value="Unassembled WGS sequence"/>
</dbReference>
<keyword evidence="3" id="KW-1185">Reference proteome</keyword>
<reference evidence="3" key="1">
    <citation type="journal article" date="2012" name="Science">
        <title>The Paleozoic origin of enzymatic lignin decomposition reconstructed from 31 fungal genomes.</title>
        <authorList>
            <person name="Floudas D."/>
            <person name="Binder M."/>
            <person name="Riley R."/>
            <person name="Barry K."/>
            <person name="Blanchette R.A."/>
            <person name="Henrissat B."/>
            <person name="Martinez A.T."/>
            <person name="Otillar R."/>
            <person name="Spatafora J.W."/>
            <person name="Yadav J.S."/>
            <person name="Aerts A."/>
            <person name="Benoit I."/>
            <person name="Boyd A."/>
            <person name="Carlson A."/>
            <person name="Copeland A."/>
            <person name="Coutinho P.M."/>
            <person name="de Vries R.P."/>
            <person name="Ferreira P."/>
            <person name="Findley K."/>
            <person name="Foster B."/>
            <person name="Gaskell J."/>
            <person name="Glotzer D."/>
            <person name="Gorecki P."/>
            <person name="Heitman J."/>
            <person name="Hesse C."/>
            <person name="Hori C."/>
            <person name="Igarashi K."/>
            <person name="Jurgens J.A."/>
            <person name="Kallen N."/>
            <person name="Kersten P."/>
            <person name="Kohler A."/>
            <person name="Kuees U."/>
            <person name="Kumar T.K.A."/>
            <person name="Kuo A."/>
            <person name="LaButti K."/>
            <person name="Larrondo L.F."/>
            <person name="Lindquist E."/>
            <person name="Ling A."/>
            <person name="Lombard V."/>
            <person name="Lucas S."/>
            <person name="Lundell T."/>
            <person name="Martin R."/>
            <person name="McLaughlin D.J."/>
            <person name="Morgenstern I."/>
            <person name="Morin E."/>
            <person name="Murat C."/>
            <person name="Nagy L.G."/>
            <person name="Nolan M."/>
            <person name="Ohm R.A."/>
            <person name="Patyshakuliyeva A."/>
            <person name="Rokas A."/>
            <person name="Ruiz-Duenas F.J."/>
            <person name="Sabat G."/>
            <person name="Salamov A."/>
            <person name="Samejima M."/>
            <person name="Schmutz J."/>
            <person name="Slot J.C."/>
            <person name="St John F."/>
            <person name="Stenlid J."/>
            <person name="Sun H."/>
            <person name="Sun S."/>
            <person name="Syed K."/>
            <person name="Tsang A."/>
            <person name="Wiebenga A."/>
            <person name="Young D."/>
            <person name="Pisabarro A."/>
            <person name="Eastwood D.C."/>
            <person name="Martin F."/>
            <person name="Cullen D."/>
            <person name="Grigoriev I.V."/>
            <person name="Hibbett D.S."/>
        </authorList>
    </citation>
    <scope>NUCLEOTIDE SEQUENCE [LARGE SCALE GENOMIC DNA]</scope>
    <source>
        <strain evidence="3">TFB10046</strain>
    </source>
</reference>
<dbReference type="EMBL" id="JH687977">
    <property type="protein sequence ID" value="EJD34228.1"/>
    <property type="molecule type" value="Genomic_DNA"/>
</dbReference>
<dbReference type="InParanoid" id="J0WP86"/>
<feature type="region of interest" description="Disordered" evidence="1">
    <location>
        <begin position="80"/>
        <end position="267"/>
    </location>
</feature>
<accession>J0WP86</accession>
<feature type="compositionally biased region" description="Low complexity" evidence="1">
    <location>
        <begin position="189"/>
        <end position="198"/>
    </location>
</feature>
<name>J0WP86_AURST</name>
<feature type="compositionally biased region" description="Pro residues" evidence="1">
    <location>
        <begin position="209"/>
        <end position="220"/>
    </location>
</feature>
<dbReference type="KEGG" id="adl:AURDEDRAFT_131283"/>
<protein>
    <submittedName>
        <fullName evidence="2">Uncharacterized protein</fullName>
    </submittedName>
</protein>
<evidence type="ECO:0000313" key="2">
    <source>
        <dbReference type="EMBL" id="EJD34228.1"/>
    </source>
</evidence>
<feature type="compositionally biased region" description="Acidic residues" evidence="1">
    <location>
        <begin position="100"/>
        <end position="118"/>
    </location>
</feature>
<feature type="compositionally biased region" description="Basic residues" evidence="1">
    <location>
        <begin position="229"/>
        <end position="243"/>
    </location>
</feature>
<evidence type="ECO:0000313" key="3">
    <source>
        <dbReference type="Proteomes" id="UP000006514"/>
    </source>
</evidence>